<reference evidence="9" key="1">
    <citation type="submission" date="2021-01" db="EMBL/GenBank/DDBJ databases">
        <title>Whole genome shotgun sequence of Actinoplanes rishiriensis NBRC 108556.</title>
        <authorList>
            <person name="Komaki H."/>
            <person name="Tamura T."/>
        </authorList>
    </citation>
    <scope>NUCLEOTIDE SEQUENCE</scope>
    <source>
        <strain evidence="9">NBRC 108556</strain>
    </source>
</reference>
<feature type="transmembrane region" description="Helical" evidence="7">
    <location>
        <begin position="120"/>
        <end position="140"/>
    </location>
</feature>
<feature type="transmembrane region" description="Helical" evidence="7">
    <location>
        <begin position="191"/>
        <end position="209"/>
    </location>
</feature>
<dbReference type="RefSeq" id="WP_203783367.1">
    <property type="nucleotide sequence ID" value="NZ_BOMV01000053.1"/>
</dbReference>
<evidence type="ECO:0000256" key="1">
    <source>
        <dbReference type="ARBA" id="ARBA00007150"/>
    </source>
</evidence>
<dbReference type="InterPro" id="IPR001640">
    <property type="entry name" value="Lgt"/>
</dbReference>
<dbReference type="PROSITE" id="PS01311">
    <property type="entry name" value="LGT"/>
    <property type="match status" value="1"/>
</dbReference>
<keyword evidence="2 7" id="KW-1003">Cell membrane</keyword>
<evidence type="ECO:0000256" key="4">
    <source>
        <dbReference type="ARBA" id="ARBA00022692"/>
    </source>
</evidence>
<comment type="subcellular location">
    <subcellularLocation>
        <location evidence="7">Cell membrane</location>
        <topology evidence="7">Multi-pass membrane protein</topology>
    </subcellularLocation>
</comment>
<sequence>MNIAAIPSPTTSVWHVLGLPIRAYALCIVLGIVAAVLIMEVRLRHRGVAPWASLDMAVWAVPFGILGARVYHLISSPQEYFGAGGDPIRALYIWEGGLGIWGAVAGGAVGAYIASRQLGIPFVVFADSLAPGLPVGQAIGRFGNWFNNELYGKVTTLPWGLQVHDMDQANPGHALTVDGEPVVKPDLYHPAFLYEAVWDIGVAVLVWALDRRYKFGRGRAFALYVMAYTAGRLWIEMLRVDEANHIFGVRLNVFTAILLFLAAAVYFAVVRGPRAYVVPDDAPETAPEPVADSDISAISVDDVPADKRAPKAYQLVSEARFRAYQSTGVLPPDTDEDRALEIAAGGHPKDPVDPDGPAGAGEAVLATGAAAGHGPEAVTGGDVETDAPGSPRSGSSRPADD</sequence>
<dbReference type="PANTHER" id="PTHR30589">
    <property type="entry name" value="PROLIPOPROTEIN DIACYLGLYCERYL TRANSFERASE"/>
    <property type="match status" value="1"/>
</dbReference>
<feature type="compositionally biased region" description="Low complexity" evidence="8">
    <location>
        <begin position="360"/>
        <end position="374"/>
    </location>
</feature>
<feature type="transmembrane region" description="Helical" evidence="7">
    <location>
        <begin position="221"/>
        <end position="240"/>
    </location>
</feature>
<proteinExistence type="inferred from homology"/>
<dbReference type="EMBL" id="BOMV01000053">
    <property type="protein sequence ID" value="GIE96943.1"/>
    <property type="molecule type" value="Genomic_DNA"/>
</dbReference>
<comment type="pathway">
    <text evidence="7">Protein modification; lipoprotein biosynthesis (diacylglyceryl transfer).</text>
</comment>
<comment type="similarity">
    <text evidence="1 7">Belongs to the Lgt family.</text>
</comment>
<evidence type="ECO:0000313" key="9">
    <source>
        <dbReference type="EMBL" id="GIE96943.1"/>
    </source>
</evidence>
<dbReference type="Proteomes" id="UP000636960">
    <property type="component" value="Unassembled WGS sequence"/>
</dbReference>
<dbReference type="GO" id="GO:0008961">
    <property type="term" value="F:phosphatidylglycerol-prolipoprotein diacylglyceryl transferase activity"/>
    <property type="evidence" value="ECO:0007669"/>
    <property type="project" value="UniProtKB-UniRule"/>
</dbReference>
<evidence type="ECO:0000256" key="5">
    <source>
        <dbReference type="ARBA" id="ARBA00022989"/>
    </source>
</evidence>
<accession>A0A919JY87</accession>
<keyword evidence="5 7" id="KW-1133">Transmembrane helix</keyword>
<comment type="catalytic activity">
    <reaction evidence="7">
        <text>L-cysteinyl-[prolipoprotein] + a 1,2-diacyl-sn-glycero-3-phospho-(1'-sn-glycerol) = an S-1,2-diacyl-sn-glyceryl-L-cysteinyl-[prolipoprotein] + sn-glycerol 1-phosphate + H(+)</text>
        <dbReference type="Rhea" id="RHEA:56712"/>
        <dbReference type="Rhea" id="RHEA-COMP:14679"/>
        <dbReference type="Rhea" id="RHEA-COMP:14680"/>
        <dbReference type="ChEBI" id="CHEBI:15378"/>
        <dbReference type="ChEBI" id="CHEBI:29950"/>
        <dbReference type="ChEBI" id="CHEBI:57685"/>
        <dbReference type="ChEBI" id="CHEBI:64716"/>
        <dbReference type="ChEBI" id="CHEBI:140658"/>
        <dbReference type="EC" id="2.5.1.145"/>
    </reaction>
</comment>
<evidence type="ECO:0000313" key="10">
    <source>
        <dbReference type="Proteomes" id="UP000636960"/>
    </source>
</evidence>
<feature type="transmembrane region" description="Helical" evidence="7">
    <location>
        <begin position="91"/>
        <end position="113"/>
    </location>
</feature>
<keyword evidence="4 7" id="KW-0812">Transmembrane</keyword>
<gene>
    <name evidence="7 9" type="primary">lgt</name>
    <name evidence="9" type="ORF">Ari01nite_44080</name>
</gene>
<evidence type="ECO:0000256" key="8">
    <source>
        <dbReference type="SAM" id="MobiDB-lite"/>
    </source>
</evidence>
<dbReference type="AlphaFoldDB" id="A0A919JY87"/>
<evidence type="ECO:0000256" key="7">
    <source>
        <dbReference type="HAMAP-Rule" id="MF_01147"/>
    </source>
</evidence>
<dbReference type="GO" id="GO:0005886">
    <property type="term" value="C:plasma membrane"/>
    <property type="evidence" value="ECO:0007669"/>
    <property type="project" value="UniProtKB-SubCell"/>
</dbReference>
<dbReference type="EC" id="2.5.1.145" evidence="7"/>
<keyword evidence="10" id="KW-1185">Reference proteome</keyword>
<comment type="function">
    <text evidence="7">Catalyzes the transfer of the diacylglyceryl group from phosphatidylglycerol to the sulfhydryl group of the N-terminal cysteine of a prolipoprotein, the first step in the formation of mature lipoproteins.</text>
</comment>
<feature type="transmembrane region" description="Helical" evidence="7">
    <location>
        <begin position="246"/>
        <end position="269"/>
    </location>
</feature>
<dbReference type="PANTHER" id="PTHR30589:SF0">
    <property type="entry name" value="PHOSPHATIDYLGLYCEROL--PROLIPOPROTEIN DIACYLGLYCERYL TRANSFERASE"/>
    <property type="match status" value="1"/>
</dbReference>
<organism evidence="9 10">
    <name type="scientific">Paractinoplanes rishiriensis</name>
    <dbReference type="NCBI Taxonomy" id="1050105"/>
    <lineage>
        <taxon>Bacteria</taxon>
        <taxon>Bacillati</taxon>
        <taxon>Actinomycetota</taxon>
        <taxon>Actinomycetes</taxon>
        <taxon>Micromonosporales</taxon>
        <taxon>Micromonosporaceae</taxon>
        <taxon>Paractinoplanes</taxon>
    </lineage>
</organism>
<feature type="binding site" evidence="7">
    <location>
        <position position="141"/>
    </location>
    <ligand>
        <name>a 1,2-diacyl-sn-glycero-3-phospho-(1'-sn-glycerol)</name>
        <dbReference type="ChEBI" id="CHEBI:64716"/>
    </ligand>
</feature>
<protein>
    <recommendedName>
        <fullName evidence="7">Phosphatidylglycerol--prolipoprotein diacylglyceryl transferase</fullName>
        <ecNumber evidence="7">2.5.1.145</ecNumber>
    </recommendedName>
</protein>
<feature type="transmembrane region" description="Helical" evidence="7">
    <location>
        <begin position="51"/>
        <end position="71"/>
    </location>
</feature>
<keyword evidence="3 7" id="KW-0808">Transferase</keyword>
<evidence type="ECO:0000256" key="2">
    <source>
        <dbReference type="ARBA" id="ARBA00022475"/>
    </source>
</evidence>
<dbReference type="NCBIfam" id="TIGR00544">
    <property type="entry name" value="lgt"/>
    <property type="match status" value="1"/>
</dbReference>
<comment type="caution">
    <text evidence="9">The sequence shown here is derived from an EMBL/GenBank/DDBJ whole genome shotgun (WGS) entry which is preliminary data.</text>
</comment>
<evidence type="ECO:0000256" key="3">
    <source>
        <dbReference type="ARBA" id="ARBA00022679"/>
    </source>
</evidence>
<keyword evidence="6 7" id="KW-0472">Membrane</keyword>
<feature type="compositionally biased region" description="Low complexity" evidence="8">
    <location>
        <begin position="386"/>
        <end position="401"/>
    </location>
</feature>
<dbReference type="GO" id="GO:0042158">
    <property type="term" value="P:lipoprotein biosynthetic process"/>
    <property type="evidence" value="ECO:0007669"/>
    <property type="project" value="UniProtKB-UniRule"/>
</dbReference>
<name>A0A919JY87_9ACTN</name>
<feature type="region of interest" description="Disordered" evidence="8">
    <location>
        <begin position="344"/>
        <end position="401"/>
    </location>
</feature>
<evidence type="ECO:0000256" key="6">
    <source>
        <dbReference type="ARBA" id="ARBA00023136"/>
    </source>
</evidence>
<dbReference type="Pfam" id="PF01790">
    <property type="entry name" value="LGT"/>
    <property type="match status" value="1"/>
</dbReference>
<dbReference type="HAMAP" id="MF_01147">
    <property type="entry name" value="Lgt"/>
    <property type="match status" value="1"/>
</dbReference>
<feature type="transmembrane region" description="Helical" evidence="7">
    <location>
        <begin position="21"/>
        <end position="39"/>
    </location>
</feature>